<dbReference type="EMBL" id="CACTIH010005893">
    <property type="protein sequence ID" value="CAA3002916.1"/>
    <property type="molecule type" value="Genomic_DNA"/>
</dbReference>
<evidence type="ECO:0000259" key="1">
    <source>
        <dbReference type="Pfam" id="PF07727"/>
    </source>
</evidence>
<reference evidence="2 3" key="1">
    <citation type="submission" date="2019-12" db="EMBL/GenBank/DDBJ databases">
        <authorList>
            <person name="Alioto T."/>
            <person name="Alioto T."/>
            <person name="Gomez Garrido J."/>
        </authorList>
    </citation>
    <scope>NUCLEOTIDE SEQUENCE [LARGE SCALE GENOMIC DNA]</scope>
</reference>
<name>A0A8S0TCM8_OLEEU</name>
<evidence type="ECO:0000313" key="2">
    <source>
        <dbReference type="EMBL" id="CAA3002916.1"/>
    </source>
</evidence>
<comment type="caution">
    <text evidence="2">The sequence shown here is derived from an EMBL/GenBank/DDBJ whole genome shotgun (WGS) entry which is preliminary data.</text>
</comment>
<keyword evidence="3" id="KW-1185">Reference proteome</keyword>
<dbReference type="OrthoDB" id="1749075at2759"/>
<dbReference type="AlphaFoldDB" id="A0A8S0TCM8"/>
<dbReference type="InterPro" id="IPR013103">
    <property type="entry name" value="RVT_2"/>
</dbReference>
<organism evidence="2 3">
    <name type="scientific">Olea europaea subsp. europaea</name>
    <dbReference type="NCBI Taxonomy" id="158383"/>
    <lineage>
        <taxon>Eukaryota</taxon>
        <taxon>Viridiplantae</taxon>
        <taxon>Streptophyta</taxon>
        <taxon>Embryophyta</taxon>
        <taxon>Tracheophyta</taxon>
        <taxon>Spermatophyta</taxon>
        <taxon>Magnoliopsida</taxon>
        <taxon>eudicotyledons</taxon>
        <taxon>Gunneridae</taxon>
        <taxon>Pentapetalae</taxon>
        <taxon>asterids</taxon>
        <taxon>lamiids</taxon>
        <taxon>Lamiales</taxon>
        <taxon>Oleaceae</taxon>
        <taxon>Oleeae</taxon>
        <taxon>Olea</taxon>
    </lineage>
</organism>
<gene>
    <name evidence="2" type="ORF">OLEA9_A075733</name>
</gene>
<dbReference type="Pfam" id="PF07727">
    <property type="entry name" value="RVT_2"/>
    <property type="match status" value="1"/>
</dbReference>
<dbReference type="Gramene" id="OE9A075733T1">
    <property type="protein sequence ID" value="OE9A075733C1"/>
    <property type="gene ID" value="OE9A075733"/>
</dbReference>
<protein>
    <recommendedName>
        <fullName evidence="1">Reverse transcriptase Ty1/copia-type domain-containing protein</fullName>
    </recommendedName>
</protein>
<proteinExistence type="predicted"/>
<accession>A0A8S0TCM8</accession>
<feature type="non-terminal residue" evidence="2">
    <location>
        <position position="1"/>
    </location>
</feature>
<dbReference type="Proteomes" id="UP000594638">
    <property type="component" value="Unassembled WGS sequence"/>
</dbReference>
<feature type="domain" description="Reverse transcriptase Ty1/copia-type" evidence="1">
    <location>
        <begin position="4"/>
        <end position="96"/>
    </location>
</feature>
<feature type="non-terminal residue" evidence="2">
    <location>
        <position position="98"/>
    </location>
</feature>
<sequence length="98" mass="11358">IIGFIKSSYDSCLFYKGSGGPESIYLLLYVDDMLLACHDRTEIDFVKSKLKSKFEMKDSGQAKTILGMEIDRDRDNYILRLKQGSYVKKILEKIYMLD</sequence>
<evidence type="ECO:0000313" key="3">
    <source>
        <dbReference type="Proteomes" id="UP000594638"/>
    </source>
</evidence>